<dbReference type="PANTHER" id="PTHR43481">
    <property type="entry name" value="FRUCTOSE-1-PHOSPHATE PHOSPHATASE"/>
    <property type="match status" value="1"/>
</dbReference>
<protein>
    <submittedName>
        <fullName evidence="1">Haloacid dehalogenase</fullName>
    </submittedName>
</protein>
<dbReference type="Gene3D" id="1.10.150.240">
    <property type="entry name" value="Putative phosphatase, domain 2"/>
    <property type="match status" value="1"/>
</dbReference>
<comment type="caution">
    <text evidence="1">The sequence shown here is derived from an EMBL/GenBank/DDBJ whole genome shotgun (WGS) entry which is preliminary data.</text>
</comment>
<dbReference type="PANTHER" id="PTHR43481:SF4">
    <property type="entry name" value="GLYCEROL-1-PHOSPHATE PHOSPHOHYDROLASE 1-RELATED"/>
    <property type="match status" value="1"/>
</dbReference>
<dbReference type="Pfam" id="PF00702">
    <property type="entry name" value="Hydrolase"/>
    <property type="match status" value="1"/>
</dbReference>
<dbReference type="EMBL" id="BLAE01000028">
    <property type="protein sequence ID" value="GES11248.1"/>
    <property type="molecule type" value="Genomic_DNA"/>
</dbReference>
<dbReference type="Proteomes" id="UP000331127">
    <property type="component" value="Unassembled WGS sequence"/>
</dbReference>
<dbReference type="InterPro" id="IPR023214">
    <property type="entry name" value="HAD_sf"/>
</dbReference>
<name>A0A5M3WYX9_9ACTN</name>
<dbReference type="AlphaFoldDB" id="A0A5M3WYX9"/>
<dbReference type="InterPro" id="IPR051806">
    <property type="entry name" value="HAD-like_SPP"/>
</dbReference>
<gene>
    <name evidence="1" type="ORF">Amac_048450</name>
</gene>
<evidence type="ECO:0000313" key="2">
    <source>
        <dbReference type="Proteomes" id="UP000331127"/>
    </source>
</evidence>
<dbReference type="InterPro" id="IPR023198">
    <property type="entry name" value="PGP-like_dom2"/>
</dbReference>
<dbReference type="CDD" id="cd07505">
    <property type="entry name" value="HAD_BPGM-like"/>
    <property type="match status" value="1"/>
</dbReference>
<dbReference type="InterPro" id="IPR036412">
    <property type="entry name" value="HAD-like_sf"/>
</dbReference>
<dbReference type="SFLD" id="SFLDS00003">
    <property type="entry name" value="Haloacid_Dehalogenase"/>
    <property type="match status" value="1"/>
</dbReference>
<keyword evidence="2" id="KW-1185">Reference proteome</keyword>
<dbReference type="InterPro" id="IPR006439">
    <property type="entry name" value="HAD-SF_hydro_IA"/>
</dbReference>
<dbReference type="SFLD" id="SFLDG01129">
    <property type="entry name" value="C1.5:_HAD__Beta-PGM__Phosphata"/>
    <property type="match status" value="1"/>
</dbReference>
<proteinExistence type="predicted"/>
<accession>A0A5M3WYX9</accession>
<evidence type="ECO:0000313" key="1">
    <source>
        <dbReference type="EMBL" id="GES11248.1"/>
    </source>
</evidence>
<dbReference type="Gene3D" id="3.40.50.1000">
    <property type="entry name" value="HAD superfamily/HAD-like"/>
    <property type="match status" value="1"/>
</dbReference>
<sequence>MIFDLDGVLVMSEFLWEEGWTRFAADHGYPWTPEDTRGCQGMSVQEWGAYLGGRAGADPRAASDAVVAFVAGAYDSGRVSLLPGAEKMVAEVARRAPVALASSAPRAIIDTVMGTMGLGRHFRVTVSSAEVRAGKPAPDVYAEAAHRLGIDPKASFAVEDSSNGVRSAAAAGLRVLAIEHARYPLAEDAAAMAVAVCHSLDQVLDHLTALLEVDP</sequence>
<dbReference type="NCBIfam" id="TIGR01509">
    <property type="entry name" value="HAD-SF-IA-v3"/>
    <property type="match status" value="1"/>
</dbReference>
<dbReference type="SUPFAM" id="SSF56784">
    <property type="entry name" value="HAD-like"/>
    <property type="match status" value="1"/>
</dbReference>
<reference evidence="1 2" key="1">
    <citation type="submission" date="2019-10" db="EMBL/GenBank/DDBJ databases">
        <title>Whole genome shotgun sequence of Acrocarpospora macrocephala NBRC 16266.</title>
        <authorList>
            <person name="Ichikawa N."/>
            <person name="Kimura A."/>
            <person name="Kitahashi Y."/>
            <person name="Komaki H."/>
            <person name="Oguchi A."/>
        </authorList>
    </citation>
    <scope>NUCLEOTIDE SEQUENCE [LARGE SCALE GENOMIC DNA]</scope>
    <source>
        <strain evidence="1 2">NBRC 16266</strain>
    </source>
</reference>
<dbReference type="GO" id="GO:0050308">
    <property type="term" value="F:sugar-phosphatase activity"/>
    <property type="evidence" value="ECO:0007669"/>
    <property type="project" value="TreeGrafter"/>
</dbReference>
<organism evidence="1 2">
    <name type="scientific">Acrocarpospora macrocephala</name>
    <dbReference type="NCBI Taxonomy" id="150177"/>
    <lineage>
        <taxon>Bacteria</taxon>
        <taxon>Bacillati</taxon>
        <taxon>Actinomycetota</taxon>
        <taxon>Actinomycetes</taxon>
        <taxon>Streptosporangiales</taxon>
        <taxon>Streptosporangiaceae</taxon>
        <taxon>Acrocarpospora</taxon>
    </lineage>
</organism>